<organism evidence="6 7">
    <name type="scientific">Thermodesulforhabdus norvegica</name>
    <dbReference type="NCBI Taxonomy" id="39841"/>
    <lineage>
        <taxon>Bacteria</taxon>
        <taxon>Pseudomonadati</taxon>
        <taxon>Thermodesulfobacteriota</taxon>
        <taxon>Syntrophobacteria</taxon>
        <taxon>Syntrophobacterales</taxon>
        <taxon>Thermodesulforhabdaceae</taxon>
        <taxon>Thermodesulforhabdus</taxon>
    </lineage>
</organism>
<evidence type="ECO:0000256" key="3">
    <source>
        <dbReference type="ARBA" id="ARBA00035306"/>
    </source>
</evidence>
<dbReference type="EMBL" id="FOUU01000002">
    <property type="protein sequence ID" value="SFM59708.1"/>
    <property type="molecule type" value="Genomic_DNA"/>
</dbReference>
<dbReference type="PANTHER" id="PTHR21314">
    <property type="entry name" value="QUEUOSINE 5'-PHOSPHATE N-GLYCOSYLASE_HYDROLASE-RELATED"/>
    <property type="match status" value="1"/>
</dbReference>
<evidence type="ECO:0000313" key="6">
    <source>
        <dbReference type="EMBL" id="SFM59708.1"/>
    </source>
</evidence>
<keyword evidence="1" id="KW-0378">Hydrolase</keyword>
<sequence>MEQSGWKDGIENLESFPVRVSASWVMERARHVQINIEAIKELADRWERSFNPIQWHNEVHFFDGTEKTLFWIFVLDTLNFCFWPDPGKPAWTVVYRGKNFSGYMALAASLKRAIEEAVPVTDPAFLADIDIQTVKWIFRGKGDLPLMEQRVQNLRELGRVLLEQWNGSVMSMVEEARQSSASLVRLVVDSFSSFRDEASYDGRKVYFWKRAQILASDIFHAFEGKGPGAFKDIHLLTACADYKLPQVLRVLGVIQYSDELARRIDSLDYLKPGSPEEVEIRSATVVAVEKIREFLEKRGIFVTSLEIDHHLWELGQKDEFRRYPYHRCRTVFY</sequence>
<accession>A0A1I4S5C5</accession>
<reference evidence="6 7" key="1">
    <citation type="submission" date="2016-10" db="EMBL/GenBank/DDBJ databases">
        <authorList>
            <person name="de Groot N.N."/>
        </authorList>
    </citation>
    <scope>NUCLEOTIDE SEQUENCE [LARGE SCALE GENOMIC DNA]</scope>
    <source>
        <strain evidence="6 7">DSM 9990</strain>
    </source>
</reference>
<dbReference type="OrthoDB" id="145736at2"/>
<dbReference type="InterPro" id="IPR019438">
    <property type="entry name" value="Q_salvage"/>
</dbReference>
<evidence type="ECO:0000256" key="2">
    <source>
        <dbReference type="ARBA" id="ARBA00035119"/>
    </source>
</evidence>
<evidence type="ECO:0000256" key="5">
    <source>
        <dbReference type="ARBA" id="ARBA00048204"/>
    </source>
</evidence>
<dbReference type="GO" id="GO:0016787">
    <property type="term" value="F:hydrolase activity"/>
    <property type="evidence" value="ECO:0007669"/>
    <property type="project" value="UniProtKB-KW"/>
</dbReference>
<dbReference type="STRING" id="39841.SAMN05660836_00769"/>
<dbReference type="Pfam" id="PF10343">
    <property type="entry name" value="Q_salvage"/>
    <property type="match status" value="1"/>
</dbReference>
<dbReference type="AlphaFoldDB" id="A0A1I4S5C5"/>
<dbReference type="PANTHER" id="PTHR21314:SF0">
    <property type="entry name" value="QUEUOSINE 5'-PHOSPHATE N-GLYCOSYLASE_HYDROLASE"/>
    <property type="match status" value="1"/>
</dbReference>
<proteinExistence type="inferred from homology"/>
<evidence type="ECO:0000313" key="7">
    <source>
        <dbReference type="Proteomes" id="UP000199611"/>
    </source>
</evidence>
<gene>
    <name evidence="6" type="ORF">SAMN05660836_00769</name>
</gene>
<evidence type="ECO:0000256" key="4">
    <source>
        <dbReference type="ARBA" id="ARBA00035393"/>
    </source>
</evidence>
<name>A0A1I4S5C5_9BACT</name>
<protein>
    <recommendedName>
        <fullName evidence="3">Queuosine 5'-phosphate N-glycosylase/hydrolase</fullName>
    </recommendedName>
    <alternativeName>
        <fullName evidence="4">Queuosine-nucleotide N-glycosylase/hydrolase</fullName>
    </alternativeName>
</protein>
<dbReference type="RefSeq" id="WP_093393623.1">
    <property type="nucleotide sequence ID" value="NZ_FOUU01000002.1"/>
</dbReference>
<dbReference type="GO" id="GO:0006400">
    <property type="term" value="P:tRNA modification"/>
    <property type="evidence" value="ECO:0007669"/>
    <property type="project" value="TreeGrafter"/>
</dbReference>
<keyword evidence="7" id="KW-1185">Reference proteome</keyword>
<comment type="catalytic activity">
    <reaction evidence="5">
        <text>queuosine 5'-phosphate + H2O = queuine + D-ribose 5-phosphate</text>
        <dbReference type="Rhea" id="RHEA:75387"/>
        <dbReference type="ChEBI" id="CHEBI:15377"/>
        <dbReference type="ChEBI" id="CHEBI:17433"/>
        <dbReference type="ChEBI" id="CHEBI:78346"/>
        <dbReference type="ChEBI" id="CHEBI:194371"/>
    </reaction>
    <physiologicalReaction direction="left-to-right" evidence="5">
        <dbReference type="Rhea" id="RHEA:75388"/>
    </physiologicalReaction>
</comment>
<dbReference type="Proteomes" id="UP000199611">
    <property type="component" value="Unassembled WGS sequence"/>
</dbReference>
<evidence type="ECO:0000256" key="1">
    <source>
        <dbReference type="ARBA" id="ARBA00022801"/>
    </source>
</evidence>
<comment type="similarity">
    <text evidence="2">Belongs to the QNG1 protein family.</text>
</comment>